<dbReference type="InterPro" id="IPR039910">
    <property type="entry name" value="D15-like"/>
</dbReference>
<gene>
    <name evidence="8 11" type="primary">bamA</name>
    <name evidence="11" type="ORF">HQ399_06760</name>
</gene>
<dbReference type="FunFam" id="3.10.20.310:FF:000002">
    <property type="entry name" value="Outer membrane protein assembly factor BamA"/>
    <property type="match status" value="1"/>
</dbReference>
<dbReference type="Proteomes" id="UP000679312">
    <property type="component" value="Chromosome"/>
</dbReference>
<dbReference type="RefSeq" id="WP_215803236.1">
    <property type="nucleotide sequence ID" value="NZ_CP053881.1"/>
</dbReference>
<evidence type="ECO:0000256" key="8">
    <source>
        <dbReference type="HAMAP-Rule" id="MF_01430"/>
    </source>
</evidence>
<dbReference type="GO" id="GO:0009279">
    <property type="term" value="C:cell outer membrane"/>
    <property type="evidence" value="ECO:0007669"/>
    <property type="project" value="UniProtKB-SubCell"/>
</dbReference>
<accession>A0ABD7EL99</accession>
<dbReference type="InterPro" id="IPR000184">
    <property type="entry name" value="Bac_surfAg_D15"/>
</dbReference>
<feature type="signal peptide" evidence="8">
    <location>
        <begin position="1"/>
        <end position="21"/>
    </location>
</feature>
<feature type="domain" description="POTRA" evidence="10">
    <location>
        <begin position="94"/>
        <end position="174"/>
    </location>
</feature>
<comment type="subcellular location">
    <subcellularLocation>
        <location evidence="8">Cell outer membrane</location>
    </subcellularLocation>
    <subcellularLocation>
        <location evidence="1">Membrane</location>
    </subcellularLocation>
</comment>
<dbReference type="Pfam" id="PF01103">
    <property type="entry name" value="Omp85"/>
    <property type="match status" value="1"/>
</dbReference>
<dbReference type="PROSITE" id="PS51779">
    <property type="entry name" value="POTRA"/>
    <property type="match status" value="5"/>
</dbReference>
<dbReference type="PANTHER" id="PTHR12815:SF23">
    <property type="entry name" value="OUTER MEMBRANE PROTEIN ASSEMBLY FACTOR BAMA"/>
    <property type="match status" value="1"/>
</dbReference>
<feature type="domain" description="POTRA" evidence="10">
    <location>
        <begin position="268"/>
        <end position="346"/>
    </location>
</feature>
<dbReference type="InterPro" id="IPR010827">
    <property type="entry name" value="BamA/TamA_POTRA"/>
</dbReference>
<keyword evidence="5 8" id="KW-0677">Repeat</keyword>
<dbReference type="Gene3D" id="2.40.160.50">
    <property type="entry name" value="membrane protein fhac: a member of the omp85/tpsb transporter family"/>
    <property type="match status" value="1"/>
</dbReference>
<feature type="domain" description="POTRA" evidence="10">
    <location>
        <begin position="349"/>
        <end position="423"/>
    </location>
</feature>
<comment type="similarity">
    <text evidence="8">Belongs to the BamA family.</text>
</comment>
<feature type="domain" description="POTRA" evidence="10">
    <location>
        <begin position="26"/>
        <end position="93"/>
    </location>
</feature>
<feature type="domain" description="POTRA" evidence="10">
    <location>
        <begin position="177"/>
        <end position="265"/>
    </location>
</feature>
<dbReference type="PIRSF" id="PIRSF006076">
    <property type="entry name" value="OM_assembly_OMP85"/>
    <property type="match status" value="1"/>
</dbReference>
<name>A0ABD7EL99_AERJA</name>
<dbReference type="GO" id="GO:0043165">
    <property type="term" value="P:Gram-negative-bacterium-type cell outer membrane assembly"/>
    <property type="evidence" value="ECO:0007669"/>
    <property type="project" value="UniProtKB-UniRule"/>
</dbReference>
<evidence type="ECO:0000256" key="9">
    <source>
        <dbReference type="NCBIfam" id="TIGR03303"/>
    </source>
</evidence>
<keyword evidence="7 8" id="KW-0998">Cell outer membrane</keyword>
<evidence type="ECO:0000256" key="5">
    <source>
        <dbReference type="ARBA" id="ARBA00022737"/>
    </source>
</evidence>
<dbReference type="FunFam" id="3.10.20.310:FF:000003">
    <property type="entry name" value="Outer membrane protein assembly factor BamA"/>
    <property type="match status" value="1"/>
</dbReference>
<dbReference type="AlphaFoldDB" id="A0ABD7EL99"/>
<evidence type="ECO:0000259" key="10">
    <source>
        <dbReference type="PROSITE" id="PS51779"/>
    </source>
</evidence>
<keyword evidence="4 8" id="KW-0732">Signal</keyword>
<evidence type="ECO:0000313" key="12">
    <source>
        <dbReference type="Proteomes" id="UP000679312"/>
    </source>
</evidence>
<feature type="chain" id="PRO_5044512096" description="Outer membrane protein assembly factor BamA" evidence="8">
    <location>
        <begin position="22"/>
        <end position="846"/>
    </location>
</feature>
<dbReference type="FunFam" id="3.10.20.310:FF:000001">
    <property type="entry name" value="Outer membrane protein assembly factor BamA"/>
    <property type="match status" value="1"/>
</dbReference>
<evidence type="ECO:0000256" key="1">
    <source>
        <dbReference type="ARBA" id="ARBA00004370"/>
    </source>
</evidence>
<comment type="function">
    <text evidence="8">Part of the outer membrane protein assembly complex, which is involved in assembly and insertion of beta-barrel proteins into the outer membrane.</text>
</comment>
<reference evidence="11 12" key="1">
    <citation type="journal article" date="2021" name="Front. Microbiol.">
        <title>Prevalence and Genetic Analysis of Chromosomal mcr-3/7 in Aeromonas From U.S. Animal-Derived Samples.</title>
        <authorList>
            <person name="Wang Y."/>
            <person name="Hou N."/>
            <person name="Rasooly R."/>
            <person name="Gu Y."/>
            <person name="He X."/>
        </authorList>
    </citation>
    <scope>NUCLEOTIDE SEQUENCE [LARGE SCALE GENOMIC DNA]</scope>
    <source>
        <strain evidence="11 12">4608</strain>
    </source>
</reference>
<comment type="subunit">
    <text evidence="8">Part of the Bam complex.</text>
</comment>
<keyword evidence="2 8" id="KW-1134">Transmembrane beta strand</keyword>
<dbReference type="PANTHER" id="PTHR12815">
    <property type="entry name" value="SORTING AND ASSEMBLY MACHINERY SAMM50 PROTEIN FAMILY MEMBER"/>
    <property type="match status" value="1"/>
</dbReference>
<dbReference type="Pfam" id="PF07244">
    <property type="entry name" value="POTRA"/>
    <property type="match status" value="4"/>
</dbReference>
<evidence type="ECO:0000256" key="3">
    <source>
        <dbReference type="ARBA" id="ARBA00022692"/>
    </source>
</evidence>
<keyword evidence="6 8" id="KW-0472">Membrane</keyword>
<dbReference type="InterPro" id="IPR023707">
    <property type="entry name" value="OM_assembly_BamA"/>
</dbReference>
<evidence type="ECO:0000256" key="7">
    <source>
        <dbReference type="ARBA" id="ARBA00023237"/>
    </source>
</evidence>
<dbReference type="GO" id="GO:0051205">
    <property type="term" value="P:protein insertion into membrane"/>
    <property type="evidence" value="ECO:0007669"/>
    <property type="project" value="UniProtKB-UniRule"/>
</dbReference>
<evidence type="ECO:0000313" key="11">
    <source>
        <dbReference type="EMBL" id="QWL61967.1"/>
    </source>
</evidence>
<sequence length="846" mass="93859" precursor="true">MAVKKALVLSCLLGASFLAQAAPASFVVQDIQVEGLQRVTLGAALLNLPIRVGDSVDSVALANAIKKLYSSGNFEDVKVYRDGQVLQVMVKERPTISSIEFSGNKDIKEEQLTQSLESSGIRVGDPLDRTVLTSLEKGLEDFYYGVGKYSAKVKAIVTPLPRNRVDLKFTFVEGQAAKIQQINIVGNSVFPEEKLIAQLSLRDEVPWWNFTADQRYQKQKLAGDIETLRSYYMDRGYIRFQQESTQVSMTPDKKGVYVTLNIKEGDQYKVSGVQLKGDLIDRGGEMKGLIPIEAGSTYSASQVTHTEEVLSKFLGRYGYAYPKVVTFPQINDKTKEVELIVNVEPGPRVYVRNINFTGNATTEDQVLRREMRQMEGTWLSSDNIEQSKSRLNRLGYFESVEVDTKRVPGNEDLVDLDFKVKEQPAGSINAGVGYGTESGLSLQAGISQDNFMGTGKRVAINASTNDYSKNVDLSYNDPYFTVDGVSLGGRVYYNQFRADDADIVDYENETIGFRLSSGFPVNEFNRLDFSTGVESTKLSRPSFNAQNYQECLKDNPDTNGNTYCWDQWNDNRQSVQMDQFWNLYSQDGSNLDFVTVDLTAGWTRSTLNKGMFPTAGDRQRVNAKVTVPGMELQYYKLSAEDAHYFPLDADHSWVMIGKGRVSYGNGYGNDSMLPFFENYYAGGFDTVRGFKSNTIGPKAIYKVYNKPTVAGQSPTCQTNADGSCLYEGSDTSVGGNALAVASFELVFPTPFVSETYRPQIRSTAFIDAGTVWSTDFANGAYPCASGADCNYLSQDYSSPGNIRVSAGVSLQWLSPMGPLVFALAKPIKKYEGDRTEFFSFNIGRTF</sequence>
<evidence type="ECO:0000256" key="6">
    <source>
        <dbReference type="ARBA" id="ARBA00023136"/>
    </source>
</evidence>
<dbReference type="HAMAP" id="MF_01430">
    <property type="entry name" value="OM_assembly_BamA"/>
    <property type="match status" value="1"/>
</dbReference>
<dbReference type="InterPro" id="IPR034746">
    <property type="entry name" value="POTRA"/>
</dbReference>
<evidence type="ECO:0000256" key="4">
    <source>
        <dbReference type="ARBA" id="ARBA00022729"/>
    </source>
</evidence>
<evidence type="ECO:0000256" key="2">
    <source>
        <dbReference type="ARBA" id="ARBA00022452"/>
    </source>
</evidence>
<dbReference type="NCBIfam" id="TIGR03303">
    <property type="entry name" value="OM_YaeT"/>
    <property type="match status" value="1"/>
</dbReference>
<keyword evidence="3 8" id="KW-0812">Transmembrane</keyword>
<dbReference type="Gene3D" id="3.10.20.310">
    <property type="entry name" value="membrane protein fhac"/>
    <property type="match status" value="5"/>
</dbReference>
<protein>
    <recommendedName>
        <fullName evidence="8 9">Outer membrane protein assembly factor BamA</fullName>
    </recommendedName>
</protein>
<organism evidence="11 12">
    <name type="scientific">Aeromonas jandaei</name>
    <dbReference type="NCBI Taxonomy" id="650"/>
    <lineage>
        <taxon>Bacteria</taxon>
        <taxon>Pseudomonadati</taxon>
        <taxon>Pseudomonadota</taxon>
        <taxon>Gammaproteobacteria</taxon>
        <taxon>Aeromonadales</taxon>
        <taxon>Aeromonadaceae</taxon>
        <taxon>Aeromonas</taxon>
    </lineage>
</organism>
<dbReference type="EMBL" id="CP053881">
    <property type="protein sequence ID" value="QWL61967.1"/>
    <property type="molecule type" value="Genomic_DNA"/>
</dbReference>
<proteinExistence type="inferred from homology"/>